<reference evidence="1" key="1">
    <citation type="journal article" date="2019" name="bioRxiv">
        <title>The Genome of the Zebra Mussel, Dreissena polymorpha: A Resource for Invasive Species Research.</title>
        <authorList>
            <person name="McCartney M.A."/>
            <person name="Auch B."/>
            <person name="Kono T."/>
            <person name="Mallez S."/>
            <person name="Zhang Y."/>
            <person name="Obille A."/>
            <person name="Becker A."/>
            <person name="Abrahante J.E."/>
            <person name="Garbe J."/>
            <person name="Badalamenti J.P."/>
            <person name="Herman A."/>
            <person name="Mangelson H."/>
            <person name="Liachko I."/>
            <person name="Sullivan S."/>
            <person name="Sone E.D."/>
            <person name="Koren S."/>
            <person name="Silverstein K.A.T."/>
            <person name="Beckman K.B."/>
            <person name="Gohl D.M."/>
        </authorList>
    </citation>
    <scope>NUCLEOTIDE SEQUENCE</scope>
    <source>
        <strain evidence="1">Duluth1</strain>
        <tissue evidence="1">Whole animal</tissue>
    </source>
</reference>
<proteinExistence type="predicted"/>
<evidence type="ECO:0000313" key="2">
    <source>
        <dbReference type="Proteomes" id="UP000828390"/>
    </source>
</evidence>
<reference evidence="1" key="2">
    <citation type="submission" date="2020-11" db="EMBL/GenBank/DDBJ databases">
        <authorList>
            <person name="McCartney M.A."/>
            <person name="Auch B."/>
            <person name="Kono T."/>
            <person name="Mallez S."/>
            <person name="Becker A."/>
            <person name="Gohl D.M."/>
            <person name="Silverstein K.A.T."/>
            <person name="Koren S."/>
            <person name="Bechman K.B."/>
            <person name="Herman A."/>
            <person name="Abrahante J.E."/>
            <person name="Garbe J."/>
        </authorList>
    </citation>
    <scope>NUCLEOTIDE SEQUENCE</scope>
    <source>
        <strain evidence="1">Duluth1</strain>
        <tissue evidence="1">Whole animal</tissue>
    </source>
</reference>
<gene>
    <name evidence="1" type="ORF">DPMN_172189</name>
</gene>
<name>A0A9D4E1U1_DREPO</name>
<protein>
    <submittedName>
        <fullName evidence="1">Uncharacterized protein</fullName>
    </submittedName>
</protein>
<accession>A0A9D4E1U1</accession>
<dbReference type="EMBL" id="JAIWYP010000009">
    <property type="protein sequence ID" value="KAH3770891.1"/>
    <property type="molecule type" value="Genomic_DNA"/>
</dbReference>
<dbReference type="Proteomes" id="UP000828390">
    <property type="component" value="Unassembled WGS sequence"/>
</dbReference>
<comment type="caution">
    <text evidence="1">The sequence shown here is derived from an EMBL/GenBank/DDBJ whole genome shotgun (WGS) entry which is preliminary data.</text>
</comment>
<dbReference type="AlphaFoldDB" id="A0A9D4E1U1"/>
<evidence type="ECO:0000313" key="1">
    <source>
        <dbReference type="EMBL" id="KAH3770891.1"/>
    </source>
</evidence>
<sequence length="59" mass="6685">MPPTGYKDKTSAATTDFNGVIGAIYNCTWMQKYFTDDLSQKTNICTKVFNKLSANKFKH</sequence>
<organism evidence="1 2">
    <name type="scientific">Dreissena polymorpha</name>
    <name type="common">Zebra mussel</name>
    <name type="synonym">Mytilus polymorpha</name>
    <dbReference type="NCBI Taxonomy" id="45954"/>
    <lineage>
        <taxon>Eukaryota</taxon>
        <taxon>Metazoa</taxon>
        <taxon>Spiralia</taxon>
        <taxon>Lophotrochozoa</taxon>
        <taxon>Mollusca</taxon>
        <taxon>Bivalvia</taxon>
        <taxon>Autobranchia</taxon>
        <taxon>Heteroconchia</taxon>
        <taxon>Euheterodonta</taxon>
        <taxon>Imparidentia</taxon>
        <taxon>Neoheterodontei</taxon>
        <taxon>Myida</taxon>
        <taxon>Dreissenoidea</taxon>
        <taxon>Dreissenidae</taxon>
        <taxon>Dreissena</taxon>
    </lineage>
</organism>
<keyword evidence="2" id="KW-1185">Reference proteome</keyword>